<keyword evidence="3" id="KW-1185">Reference proteome</keyword>
<proteinExistence type="predicted"/>
<evidence type="ECO:0000313" key="3">
    <source>
        <dbReference type="Proteomes" id="UP000664904"/>
    </source>
</evidence>
<protein>
    <submittedName>
        <fullName evidence="2">GNAT family N-acetyltransferase</fullName>
    </submittedName>
</protein>
<dbReference type="Gene3D" id="3.40.630.30">
    <property type="match status" value="1"/>
</dbReference>
<dbReference type="KEGG" id="pxi:J5O05_16155"/>
<accession>A0A975DHI5</accession>
<dbReference type="Pfam" id="PF13302">
    <property type="entry name" value="Acetyltransf_3"/>
    <property type="match status" value="1"/>
</dbReference>
<gene>
    <name evidence="2" type="ORF">J5O05_16155</name>
</gene>
<feature type="domain" description="N-acetyltransferase" evidence="1">
    <location>
        <begin position="1"/>
        <end position="167"/>
    </location>
</feature>
<evidence type="ECO:0000313" key="2">
    <source>
        <dbReference type="EMBL" id="QTH71300.1"/>
    </source>
</evidence>
<reference evidence="2" key="1">
    <citation type="submission" date="2021-03" db="EMBL/GenBank/DDBJ databases">
        <title>Complete Genome of Pseudoalteromonas xiamenensis STKMTI.2, a new potential marine bacterium producing anti-Vibrio compounds.</title>
        <authorList>
            <person name="Handayani D.P."/>
            <person name="Isnansetyo A."/>
            <person name="Istiqomah I."/>
            <person name="Jumina J."/>
        </authorList>
    </citation>
    <scope>NUCLEOTIDE SEQUENCE</scope>
    <source>
        <strain evidence="2">STKMTI.2</strain>
    </source>
</reference>
<dbReference type="InterPro" id="IPR016181">
    <property type="entry name" value="Acyl_CoA_acyltransferase"/>
</dbReference>
<name>A0A975DHI5_9GAMM</name>
<dbReference type="PANTHER" id="PTHR39173">
    <property type="entry name" value="ACETYLTRANSFERASE"/>
    <property type="match status" value="1"/>
</dbReference>
<dbReference type="AlphaFoldDB" id="A0A975DHI5"/>
<dbReference type="PROSITE" id="PS51186">
    <property type="entry name" value="GNAT"/>
    <property type="match status" value="1"/>
</dbReference>
<dbReference type="CDD" id="cd04301">
    <property type="entry name" value="NAT_SF"/>
    <property type="match status" value="1"/>
</dbReference>
<dbReference type="InterPro" id="IPR000182">
    <property type="entry name" value="GNAT_dom"/>
</dbReference>
<sequence length="172" mass="19783">MRLVSPCEELEFAFHAFLADFKARDPDNATYYQSKLSFSEYVEWLHAQQYKNHGDMPPCHHFWFCDEINQIVGAIRIRHHIDSPFLKREVGHIGYDVAPSFRGRGVATKMLKQALIAAKNLGLDKVLVIADKSNRASQQVIEHNGGEKWVAADQNPELIYYWCHTHSVSNSR</sequence>
<dbReference type="PANTHER" id="PTHR39173:SF1">
    <property type="entry name" value="ACETYLTRANSFERASE"/>
    <property type="match status" value="1"/>
</dbReference>
<organism evidence="2 3">
    <name type="scientific">Pseudoalteromonas xiamenensis</name>
    <dbReference type="NCBI Taxonomy" id="882626"/>
    <lineage>
        <taxon>Bacteria</taxon>
        <taxon>Pseudomonadati</taxon>
        <taxon>Pseudomonadota</taxon>
        <taxon>Gammaproteobacteria</taxon>
        <taxon>Alteromonadales</taxon>
        <taxon>Pseudoalteromonadaceae</taxon>
        <taxon>Pseudoalteromonas</taxon>
    </lineage>
</organism>
<dbReference type="GO" id="GO:0016747">
    <property type="term" value="F:acyltransferase activity, transferring groups other than amino-acyl groups"/>
    <property type="evidence" value="ECO:0007669"/>
    <property type="project" value="InterPro"/>
</dbReference>
<evidence type="ECO:0000259" key="1">
    <source>
        <dbReference type="PROSITE" id="PS51186"/>
    </source>
</evidence>
<dbReference type="RefSeq" id="WP_208842941.1">
    <property type="nucleotide sequence ID" value="NZ_CP072133.1"/>
</dbReference>
<dbReference type="SUPFAM" id="SSF55729">
    <property type="entry name" value="Acyl-CoA N-acyltransferases (Nat)"/>
    <property type="match status" value="1"/>
</dbReference>
<dbReference type="Proteomes" id="UP000664904">
    <property type="component" value="Chromosome"/>
</dbReference>
<dbReference type="EMBL" id="CP072133">
    <property type="protein sequence ID" value="QTH71300.1"/>
    <property type="molecule type" value="Genomic_DNA"/>
</dbReference>